<reference evidence="2 3" key="1">
    <citation type="journal article" date="2007" name="Nature">
        <title>Evolution of genes and genomes on the Drosophila phylogeny.</title>
        <authorList>
            <consortium name="Drosophila 12 Genomes Consortium"/>
            <person name="Clark A.G."/>
            <person name="Eisen M.B."/>
            <person name="Smith D.R."/>
            <person name="Bergman C.M."/>
            <person name="Oliver B."/>
            <person name="Markow T.A."/>
            <person name="Kaufman T.C."/>
            <person name="Kellis M."/>
            <person name="Gelbart W."/>
            <person name="Iyer V.N."/>
            <person name="Pollard D.A."/>
            <person name="Sackton T.B."/>
            <person name="Larracuente A.M."/>
            <person name="Singh N.D."/>
            <person name="Abad J.P."/>
            <person name="Abt D.N."/>
            <person name="Adryan B."/>
            <person name="Aguade M."/>
            <person name="Akashi H."/>
            <person name="Anderson W.W."/>
            <person name="Aquadro C.F."/>
            <person name="Ardell D.H."/>
            <person name="Arguello R."/>
            <person name="Artieri C.G."/>
            <person name="Barbash D.A."/>
            <person name="Barker D."/>
            <person name="Barsanti P."/>
            <person name="Batterham P."/>
            <person name="Batzoglou S."/>
            <person name="Begun D."/>
            <person name="Bhutkar A."/>
            <person name="Blanco E."/>
            <person name="Bosak S.A."/>
            <person name="Bradley R.K."/>
            <person name="Brand A.D."/>
            <person name="Brent M.R."/>
            <person name="Brooks A.N."/>
            <person name="Brown R.H."/>
            <person name="Butlin R.K."/>
            <person name="Caggese C."/>
            <person name="Calvi B.R."/>
            <person name="Bernardo de Carvalho A."/>
            <person name="Caspi A."/>
            <person name="Castrezana S."/>
            <person name="Celniker S.E."/>
            <person name="Chang J.L."/>
            <person name="Chapple C."/>
            <person name="Chatterji S."/>
            <person name="Chinwalla A."/>
            <person name="Civetta A."/>
            <person name="Clifton S.W."/>
            <person name="Comeron J.M."/>
            <person name="Costello J.C."/>
            <person name="Coyne J.A."/>
            <person name="Daub J."/>
            <person name="David R.G."/>
            <person name="Delcher A.L."/>
            <person name="Delehaunty K."/>
            <person name="Do C.B."/>
            <person name="Ebling H."/>
            <person name="Edwards K."/>
            <person name="Eickbush T."/>
            <person name="Evans J.D."/>
            <person name="Filipski A."/>
            <person name="Findeiss S."/>
            <person name="Freyhult E."/>
            <person name="Fulton L."/>
            <person name="Fulton R."/>
            <person name="Garcia A.C."/>
            <person name="Gardiner A."/>
            <person name="Garfield D.A."/>
            <person name="Garvin B.E."/>
            <person name="Gibson G."/>
            <person name="Gilbert D."/>
            <person name="Gnerre S."/>
            <person name="Godfrey J."/>
            <person name="Good R."/>
            <person name="Gotea V."/>
            <person name="Gravely B."/>
            <person name="Greenberg A.J."/>
            <person name="Griffiths-Jones S."/>
            <person name="Gross S."/>
            <person name="Guigo R."/>
            <person name="Gustafson E.A."/>
            <person name="Haerty W."/>
            <person name="Hahn M.W."/>
            <person name="Halligan D.L."/>
            <person name="Halpern A.L."/>
            <person name="Halter G.M."/>
            <person name="Han M.V."/>
            <person name="Heger A."/>
            <person name="Hillier L."/>
            <person name="Hinrichs A.S."/>
            <person name="Holmes I."/>
            <person name="Hoskins R.A."/>
            <person name="Hubisz M.J."/>
            <person name="Hultmark D."/>
            <person name="Huntley M.A."/>
            <person name="Jaffe D.B."/>
            <person name="Jagadeeshan S."/>
            <person name="Jeck W.R."/>
            <person name="Johnson J."/>
            <person name="Jones C.D."/>
            <person name="Jordan W.C."/>
            <person name="Karpen G.H."/>
            <person name="Kataoka E."/>
            <person name="Keightley P.D."/>
            <person name="Kheradpour P."/>
            <person name="Kirkness E.F."/>
            <person name="Koerich L.B."/>
            <person name="Kristiansen K."/>
            <person name="Kudrna D."/>
            <person name="Kulathinal R.J."/>
            <person name="Kumar S."/>
            <person name="Kwok R."/>
            <person name="Lander E."/>
            <person name="Langley C.H."/>
            <person name="Lapoint R."/>
            <person name="Lazzaro B.P."/>
            <person name="Lee S.J."/>
            <person name="Levesque L."/>
            <person name="Li R."/>
            <person name="Lin C.F."/>
            <person name="Lin M.F."/>
            <person name="Lindblad-Toh K."/>
            <person name="Llopart A."/>
            <person name="Long M."/>
            <person name="Low L."/>
            <person name="Lozovsky E."/>
            <person name="Lu J."/>
            <person name="Luo M."/>
            <person name="Machado C.A."/>
            <person name="Makalowski W."/>
            <person name="Marzo M."/>
            <person name="Matsuda M."/>
            <person name="Matzkin L."/>
            <person name="McAllister B."/>
            <person name="McBride C.S."/>
            <person name="McKernan B."/>
            <person name="McKernan K."/>
            <person name="Mendez-Lago M."/>
            <person name="Minx P."/>
            <person name="Mollenhauer M.U."/>
            <person name="Montooth K."/>
            <person name="Mount S.M."/>
            <person name="Mu X."/>
            <person name="Myers E."/>
            <person name="Negre B."/>
            <person name="Newfeld S."/>
            <person name="Nielsen R."/>
            <person name="Noor M.A."/>
            <person name="O'Grady P."/>
            <person name="Pachter L."/>
            <person name="Papaceit M."/>
            <person name="Parisi M.J."/>
            <person name="Parisi M."/>
            <person name="Parts L."/>
            <person name="Pedersen J.S."/>
            <person name="Pesole G."/>
            <person name="Phillippy A.M."/>
            <person name="Ponting C.P."/>
            <person name="Pop M."/>
            <person name="Porcelli D."/>
            <person name="Powell J.R."/>
            <person name="Prohaska S."/>
            <person name="Pruitt K."/>
            <person name="Puig M."/>
            <person name="Quesneville H."/>
            <person name="Ram K.R."/>
            <person name="Rand D."/>
            <person name="Rasmussen M.D."/>
            <person name="Reed L.K."/>
            <person name="Reenan R."/>
            <person name="Reily A."/>
            <person name="Remington K.A."/>
            <person name="Rieger T.T."/>
            <person name="Ritchie M.G."/>
            <person name="Robin C."/>
            <person name="Rogers Y.H."/>
            <person name="Rohde C."/>
            <person name="Rozas J."/>
            <person name="Rubenfield M.J."/>
            <person name="Ruiz A."/>
            <person name="Russo S."/>
            <person name="Salzberg S.L."/>
            <person name="Sanchez-Gracia A."/>
            <person name="Saranga D.J."/>
            <person name="Sato H."/>
            <person name="Schaeffer S.W."/>
            <person name="Schatz M.C."/>
            <person name="Schlenke T."/>
            <person name="Schwartz R."/>
            <person name="Segarra C."/>
            <person name="Singh R.S."/>
            <person name="Sirot L."/>
            <person name="Sirota M."/>
            <person name="Sisneros N.B."/>
            <person name="Smith C.D."/>
            <person name="Smith T.F."/>
            <person name="Spieth J."/>
            <person name="Stage D.E."/>
            <person name="Stark A."/>
            <person name="Stephan W."/>
            <person name="Strausberg R.L."/>
            <person name="Strempel S."/>
            <person name="Sturgill D."/>
            <person name="Sutton G."/>
            <person name="Sutton G.G."/>
            <person name="Tao W."/>
            <person name="Teichmann S."/>
            <person name="Tobari Y.N."/>
            <person name="Tomimura Y."/>
            <person name="Tsolas J.M."/>
            <person name="Valente V.L."/>
            <person name="Venter E."/>
            <person name="Venter J.C."/>
            <person name="Vicario S."/>
            <person name="Vieira F.G."/>
            <person name="Vilella A.J."/>
            <person name="Villasante A."/>
            <person name="Walenz B."/>
            <person name="Wang J."/>
            <person name="Wasserman M."/>
            <person name="Watts T."/>
            <person name="Wilson D."/>
            <person name="Wilson R.K."/>
            <person name="Wing R.A."/>
            <person name="Wolfner M.F."/>
            <person name="Wong A."/>
            <person name="Wong G.K."/>
            <person name="Wu C.I."/>
            <person name="Wu G."/>
            <person name="Yamamoto D."/>
            <person name="Yang H.P."/>
            <person name="Yang S.P."/>
            <person name="Yorke J.A."/>
            <person name="Yoshida K."/>
            <person name="Zdobnov E."/>
            <person name="Zhang P."/>
            <person name="Zhang Y."/>
            <person name="Zimin A.V."/>
            <person name="Baldwin J."/>
            <person name="Abdouelleil A."/>
            <person name="Abdulkadir J."/>
            <person name="Abebe A."/>
            <person name="Abera B."/>
            <person name="Abreu J."/>
            <person name="Acer S.C."/>
            <person name="Aftuck L."/>
            <person name="Alexander A."/>
            <person name="An P."/>
            <person name="Anderson E."/>
            <person name="Anderson S."/>
            <person name="Arachi H."/>
            <person name="Azer M."/>
            <person name="Bachantsang P."/>
            <person name="Barry A."/>
            <person name="Bayul T."/>
            <person name="Berlin A."/>
            <person name="Bessette D."/>
            <person name="Bloom T."/>
            <person name="Blye J."/>
            <person name="Boguslavskiy L."/>
            <person name="Bonnet C."/>
            <person name="Boukhgalter B."/>
            <person name="Bourzgui I."/>
            <person name="Brown A."/>
            <person name="Cahill P."/>
            <person name="Channer S."/>
            <person name="Cheshatsang Y."/>
            <person name="Chuda L."/>
            <person name="Citroen M."/>
            <person name="Collymore A."/>
            <person name="Cooke P."/>
            <person name="Costello M."/>
            <person name="D'Aco K."/>
            <person name="Daza R."/>
            <person name="De Haan G."/>
            <person name="DeGray S."/>
            <person name="DeMaso C."/>
            <person name="Dhargay N."/>
            <person name="Dooley K."/>
            <person name="Dooley E."/>
            <person name="Doricent M."/>
            <person name="Dorje P."/>
            <person name="Dorjee K."/>
            <person name="Dupes A."/>
            <person name="Elong R."/>
            <person name="Falk J."/>
            <person name="Farina A."/>
            <person name="Faro S."/>
            <person name="Ferguson D."/>
            <person name="Fisher S."/>
            <person name="Foley C.D."/>
            <person name="Franke A."/>
            <person name="Friedrich D."/>
            <person name="Gadbois L."/>
            <person name="Gearin G."/>
            <person name="Gearin C.R."/>
            <person name="Giannoukos G."/>
            <person name="Goode T."/>
            <person name="Graham J."/>
            <person name="Grandbois E."/>
            <person name="Grewal S."/>
            <person name="Gyaltsen K."/>
            <person name="Hafez N."/>
            <person name="Hagos B."/>
            <person name="Hall J."/>
            <person name="Henson C."/>
            <person name="Hollinger A."/>
            <person name="Honan T."/>
            <person name="Huard M.D."/>
            <person name="Hughes L."/>
            <person name="Hurhula B."/>
            <person name="Husby M.E."/>
            <person name="Kamat A."/>
            <person name="Kanga B."/>
            <person name="Kashin S."/>
            <person name="Khazanovich D."/>
            <person name="Kisner P."/>
            <person name="Lance K."/>
            <person name="Lara M."/>
            <person name="Lee W."/>
            <person name="Lennon N."/>
            <person name="Letendre F."/>
            <person name="LeVine R."/>
            <person name="Lipovsky A."/>
            <person name="Liu X."/>
            <person name="Liu J."/>
            <person name="Liu S."/>
            <person name="Lokyitsang T."/>
            <person name="Lokyitsang Y."/>
            <person name="Lubonja R."/>
            <person name="Lui A."/>
            <person name="MacDonald P."/>
            <person name="Magnisalis V."/>
            <person name="Maru K."/>
            <person name="Matthews C."/>
            <person name="McCusker W."/>
            <person name="McDonough S."/>
            <person name="Mehta T."/>
            <person name="Meldrim J."/>
            <person name="Meneus L."/>
            <person name="Mihai O."/>
            <person name="Mihalev A."/>
            <person name="Mihova T."/>
            <person name="Mittelman R."/>
            <person name="Mlenga V."/>
            <person name="Montmayeur A."/>
            <person name="Mulrain L."/>
            <person name="Navidi A."/>
            <person name="Naylor J."/>
            <person name="Negash T."/>
            <person name="Nguyen T."/>
            <person name="Nguyen N."/>
            <person name="Nicol R."/>
            <person name="Norbu C."/>
            <person name="Norbu N."/>
            <person name="Novod N."/>
            <person name="O'Neill B."/>
            <person name="Osman S."/>
            <person name="Markiewicz E."/>
            <person name="Oyono O.L."/>
            <person name="Patti C."/>
            <person name="Phunkhang P."/>
            <person name="Pierre F."/>
            <person name="Priest M."/>
            <person name="Raghuraman S."/>
            <person name="Rege F."/>
            <person name="Reyes R."/>
            <person name="Rise C."/>
            <person name="Rogov P."/>
            <person name="Ross K."/>
            <person name="Ryan E."/>
            <person name="Settipalli S."/>
            <person name="Shea T."/>
            <person name="Sherpa N."/>
            <person name="Shi L."/>
            <person name="Shih D."/>
            <person name="Sparrow T."/>
            <person name="Spaulding J."/>
            <person name="Stalker J."/>
            <person name="Stange-Thomann N."/>
            <person name="Stavropoulos S."/>
            <person name="Stone C."/>
            <person name="Strader C."/>
            <person name="Tesfaye S."/>
            <person name="Thomson T."/>
            <person name="Thoulutsang Y."/>
            <person name="Thoulutsang D."/>
            <person name="Topham K."/>
            <person name="Topping I."/>
            <person name="Tsamla T."/>
            <person name="Vassiliev H."/>
            <person name="Vo A."/>
            <person name="Wangchuk T."/>
            <person name="Wangdi T."/>
            <person name="Weiand M."/>
            <person name="Wilkinson J."/>
            <person name="Wilson A."/>
            <person name="Yadav S."/>
            <person name="Young G."/>
            <person name="Yu Q."/>
            <person name="Zembek L."/>
            <person name="Zhong D."/>
            <person name="Zimmer A."/>
            <person name="Zwirko Z."/>
            <person name="Jaffe D.B."/>
            <person name="Alvarez P."/>
            <person name="Brockman W."/>
            <person name="Butler J."/>
            <person name="Chin C."/>
            <person name="Gnerre S."/>
            <person name="Grabherr M."/>
            <person name="Kleber M."/>
            <person name="Mauceli E."/>
            <person name="MacCallum I."/>
        </authorList>
    </citation>
    <scope>NUCLEOTIDE SEQUENCE [LARGE SCALE GENOMIC DNA]</scope>
    <source>
        <strain evidence="3">Tucson 14030-0811.24</strain>
    </source>
</reference>
<gene>
    <name evidence="2" type="primary">Dwil\GK26984</name>
    <name evidence="2" type="ORF">Dwil_GK26984</name>
</gene>
<name>A0A0Q9WQ12_DROWI</name>
<protein>
    <recommendedName>
        <fullName evidence="4">VM domain-containing protein</fullName>
    </recommendedName>
</protein>
<keyword evidence="1" id="KW-0732">Signal</keyword>
<evidence type="ECO:0000313" key="2">
    <source>
        <dbReference type="EMBL" id="KRF97791.1"/>
    </source>
</evidence>
<dbReference type="Proteomes" id="UP000007798">
    <property type="component" value="Unassembled WGS sequence"/>
</dbReference>
<evidence type="ECO:0008006" key="4">
    <source>
        <dbReference type="Google" id="ProtNLM"/>
    </source>
</evidence>
<organism evidence="2 3">
    <name type="scientific">Drosophila willistoni</name>
    <name type="common">Fruit fly</name>
    <dbReference type="NCBI Taxonomy" id="7260"/>
    <lineage>
        <taxon>Eukaryota</taxon>
        <taxon>Metazoa</taxon>
        <taxon>Ecdysozoa</taxon>
        <taxon>Arthropoda</taxon>
        <taxon>Hexapoda</taxon>
        <taxon>Insecta</taxon>
        <taxon>Pterygota</taxon>
        <taxon>Neoptera</taxon>
        <taxon>Endopterygota</taxon>
        <taxon>Diptera</taxon>
        <taxon>Brachycera</taxon>
        <taxon>Muscomorpha</taxon>
        <taxon>Ephydroidea</taxon>
        <taxon>Drosophilidae</taxon>
        <taxon>Drosophila</taxon>
        <taxon>Sophophora</taxon>
    </lineage>
</organism>
<dbReference type="EMBL" id="CH963847">
    <property type="protein sequence ID" value="KRF97791.1"/>
    <property type="molecule type" value="Genomic_DNA"/>
</dbReference>
<dbReference type="KEGG" id="dwi:26528986"/>
<sequence length="158" mass="16494">MFAIILLLCFSPVFGTFLHGQGSAVGVPISVPVPVSLPVAVPGPVVQAPVAVPAVYSAPLQPYPHTAPLAYGAPQPSLFKYPNPAIKYSLGVPVTTTTTTYSGFTHNSPQFLSKVVPTAYHLTASPSPSFRLHASPLPLPTAFYAAPPQLAYASPSAW</sequence>
<proteinExistence type="predicted"/>
<feature type="chain" id="PRO_5011955306" description="VM domain-containing protein" evidence="1">
    <location>
        <begin position="16"/>
        <end position="158"/>
    </location>
</feature>
<dbReference type="InParanoid" id="A0A0Q9WQ12"/>
<evidence type="ECO:0000313" key="3">
    <source>
        <dbReference type="Proteomes" id="UP000007798"/>
    </source>
</evidence>
<evidence type="ECO:0000256" key="1">
    <source>
        <dbReference type="SAM" id="SignalP"/>
    </source>
</evidence>
<feature type="signal peptide" evidence="1">
    <location>
        <begin position="1"/>
        <end position="15"/>
    </location>
</feature>
<dbReference type="AlphaFoldDB" id="A0A0Q9WQ12"/>
<keyword evidence="3" id="KW-1185">Reference proteome</keyword>
<accession>A0A0Q9WQ12</accession>